<keyword evidence="3" id="KW-0446">Lipid-binding</keyword>
<dbReference type="Pfam" id="PF05719">
    <property type="entry name" value="GPP34"/>
    <property type="match status" value="1"/>
</dbReference>
<name>A0ABU1UJ96_9ACTN</name>
<evidence type="ECO:0000256" key="3">
    <source>
        <dbReference type="ARBA" id="ARBA00023121"/>
    </source>
</evidence>
<dbReference type="Proteomes" id="UP001257739">
    <property type="component" value="Unassembled WGS sequence"/>
</dbReference>
<gene>
    <name evidence="5" type="ORF">J2X11_000080</name>
</gene>
<dbReference type="InterPro" id="IPR038261">
    <property type="entry name" value="GPP34-like_sf"/>
</dbReference>
<evidence type="ECO:0000313" key="5">
    <source>
        <dbReference type="EMBL" id="MDR7085241.1"/>
    </source>
</evidence>
<accession>A0ABU1UJ96</accession>
<evidence type="ECO:0000256" key="2">
    <source>
        <dbReference type="ARBA" id="ARBA00023034"/>
    </source>
</evidence>
<dbReference type="EMBL" id="JAVDWH010000001">
    <property type="protein sequence ID" value="MDR7085241.1"/>
    <property type="molecule type" value="Genomic_DNA"/>
</dbReference>
<proteinExistence type="predicted"/>
<evidence type="ECO:0000313" key="6">
    <source>
        <dbReference type="Proteomes" id="UP001257739"/>
    </source>
</evidence>
<protein>
    <recommendedName>
        <fullName evidence="7">GPP34 family phosphoprotein</fullName>
    </recommendedName>
</protein>
<evidence type="ECO:0000256" key="1">
    <source>
        <dbReference type="ARBA" id="ARBA00004255"/>
    </source>
</evidence>
<dbReference type="RefSeq" id="WP_309965183.1">
    <property type="nucleotide sequence ID" value="NZ_JAVDWH010000001.1"/>
</dbReference>
<comment type="subcellular location">
    <subcellularLocation>
        <location evidence="1">Golgi apparatus membrane</location>
        <topology evidence="1">Peripheral membrane protein</topology>
        <orientation evidence="1">Cytoplasmic side</orientation>
    </subcellularLocation>
</comment>
<evidence type="ECO:0000256" key="4">
    <source>
        <dbReference type="ARBA" id="ARBA00023136"/>
    </source>
</evidence>
<keyword evidence="4" id="KW-0472">Membrane</keyword>
<keyword evidence="6" id="KW-1185">Reference proteome</keyword>
<dbReference type="Gene3D" id="1.10.3630.10">
    <property type="entry name" value="yeast vps74-n-term truncation variant domain like"/>
    <property type="match status" value="1"/>
</dbReference>
<reference evidence="5 6" key="1">
    <citation type="submission" date="2023-07" db="EMBL/GenBank/DDBJ databases">
        <title>Sorghum-associated microbial communities from plants grown in Nebraska, USA.</title>
        <authorList>
            <person name="Schachtman D."/>
        </authorList>
    </citation>
    <scope>NUCLEOTIDE SEQUENCE [LARGE SCALE GENOMIC DNA]</scope>
    <source>
        <strain evidence="5 6">BE248</strain>
    </source>
</reference>
<keyword evidence="2" id="KW-0333">Golgi apparatus</keyword>
<comment type="caution">
    <text evidence="5">The sequence shown here is derived from an EMBL/GenBank/DDBJ whole genome shotgun (WGS) entry which is preliminary data.</text>
</comment>
<sequence>MSTAEDFLLIATDPVSGKPLISSPQADPVFGGAFLLDLVTAGRLTLEGEGRKARVIIANRAPVDDPLTELAFDRIRNRGMQKPQHVVTRLGKNGRKDLYESLATKGLVRSRQVKALGIFPLTRHDIIDTARRDDLLTRIRSALLHDQPTDAQTGPLIGLLSAADMVRIVVDKPDRKAAKAKAKVLAEGDWASEGVRKAIQAAQAAITAGVVAATSAAASGSS</sequence>
<dbReference type="InterPro" id="IPR008628">
    <property type="entry name" value="GPP34-like"/>
</dbReference>
<evidence type="ECO:0008006" key="7">
    <source>
        <dbReference type="Google" id="ProtNLM"/>
    </source>
</evidence>
<organism evidence="5 6">
    <name type="scientific">Aeromicrobium panaciterrae</name>
    <dbReference type="NCBI Taxonomy" id="363861"/>
    <lineage>
        <taxon>Bacteria</taxon>
        <taxon>Bacillati</taxon>
        <taxon>Actinomycetota</taxon>
        <taxon>Actinomycetes</taxon>
        <taxon>Propionibacteriales</taxon>
        <taxon>Nocardioidaceae</taxon>
        <taxon>Aeromicrobium</taxon>
    </lineage>
</organism>